<dbReference type="Pfam" id="PF13456">
    <property type="entry name" value="RVT_3"/>
    <property type="match status" value="1"/>
</dbReference>
<dbReference type="InterPro" id="IPR052929">
    <property type="entry name" value="RNase_H-like_EbsB-rel"/>
</dbReference>
<feature type="domain" description="RNase H type-1" evidence="1">
    <location>
        <begin position="123"/>
        <end position="204"/>
    </location>
</feature>
<dbReference type="GO" id="GO:0003676">
    <property type="term" value="F:nucleic acid binding"/>
    <property type="evidence" value="ECO:0007669"/>
    <property type="project" value="InterPro"/>
</dbReference>
<organism evidence="2 3">
    <name type="scientific">Brassica campestris</name>
    <name type="common">Field mustard</name>
    <dbReference type="NCBI Taxonomy" id="3711"/>
    <lineage>
        <taxon>Eukaryota</taxon>
        <taxon>Viridiplantae</taxon>
        <taxon>Streptophyta</taxon>
        <taxon>Embryophyta</taxon>
        <taxon>Tracheophyta</taxon>
        <taxon>Spermatophyta</taxon>
        <taxon>Magnoliopsida</taxon>
        <taxon>eudicotyledons</taxon>
        <taxon>Gunneridae</taxon>
        <taxon>Pentapetalae</taxon>
        <taxon>rosids</taxon>
        <taxon>malvids</taxon>
        <taxon>Brassicales</taxon>
        <taxon>Brassicaceae</taxon>
        <taxon>Brassiceae</taxon>
        <taxon>Brassica</taxon>
    </lineage>
</organism>
<proteinExistence type="predicted"/>
<dbReference type="InterPro" id="IPR002156">
    <property type="entry name" value="RNaseH_domain"/>
</dbReference>
<sequence>HVWAISGIPNPQSGYHAISVYANVSYLLNLKQQRREDCPDLRVWPWILWMLWKSRNEFIFKGSPLDPSTILERALQGAVEWFEAQRIEKFFLAELNVKPRQVRAKWKPPPSGWKMCNVGFEWNRSNLLVGGGWVVRNERGVVQCHSRRAFSNIHSLDEAKLVVILWALESMGSHRMSNIIVAGDFSELVGAVERPQAWPSFLHQVGEIELAMARIEGCRLISVGNEAKKEPLSLHKVLLDKD</sequence>
<dbReference type="EMBL" id="CM010632">
    <property type="protein sequence ID" value="RID62600.1"/>
    <property type="molecule type" value="Genomic_DNA"/>
</dbReference>
<dbReference type="PANTHER" id="PTHR47074">
    <property type="entry name" value="BNAC02G40300D PROTEIN"/>
    <property type="match status" value="1"/>
</dbReference>
<evidence type="ECO:0000313" key="3">
    <source>
        <dbReference type="Proteomes" id="UP000264353"/>
    </source>
</evidence>
<reference evidence="2 3" key="1">
    <citation type="submission" date="2018-06" db="EMBL/GenBank/DDBJ databases">
        <title>WGS assembly of Brassica rapa FPsc.</title>
        <authorList>
            <person name="Bowman J."/>
            <person name="Kohchi T."/>
            <person name="Yamato K."/>
            <person name="Jenkins J."/>
            <person name="Shu S."/>
            <person name="Ishizaki K."/>
            <person name="Yamaoka S."/>
            <person name="Nishihama R."/>
            <person name="Nakamura Y."/>
            <person name="Berger F."/>
            <person name="Adam C."/>
            <person name="Aki S."/>
            <person name="Althoff F."/>
            <person name="Araki T."/>
            <person name="Arteaga-Vazquez M."/>
            <person name="Balasubrmanian S."/>
            <person name="Bauer D."/>
            <person name="Boehm C."/>
            <person name="Briginshaw L."/>
            <person name="Caballero-Perez J."/>
            <person name="Catarino B."/>
            <person name="Chen F."/>
            <person name="Chiyoda S."/>
            <person name="Chovatia M."/>
            <person name="Davies K."/>
            <person name="Delmans M."/>
            <person name="Demura T."/>
            <person name="Dierschke T."/>
            <person name="Dolan L."/>
            <person name="Dorantes-Acosta A."/>
            <person name="Eklund D."/>
            <person name="Florent S."/>
            <person name="Flores-Sandoval E."/>
            <person name="Fujiyama A."/>
            <person name="Fukuzawa H."/>
            <person name="Galik B."/>
            <person name="Grimanelli D."/>
            <person name="Grimwood J."/>
            <person name="Grossniklaus U."/>
            <person name="Hamada T."/>
            <person name="Haseloff J."/>
            <person name="Hetherington A."/>
            <person name="Higo A."/>
            <person name="Hirakawa Y."/>
            <person name="Hundley H."/>
            <person name="Ikeda Y."/>
            <person name="Inoue K."/>
            <person name="Inoue S."/>
            <person name="Ishida S."/>
            <person name="Jia Q."/>
            <person name="Kakita M."/>
            <person name="Kanazawa T."/>
            <person name="Kawai Y."/>
            <person name="Kawashima T."/>
            <person name="Kennedy M."/>
            <person name="Kinose K."/>
            <person name="Kinoshita T."/>
            <person name="Kohara Y."/>
            <person name="Koide E."/>
            <person name="Komatsu K."/>
            <person name="Kopischke S."/>
            <person name="Kubo M."/>
            <person name="Kyozuka J."/>
            <person name="Lagercrantz U."/>
            <person name="Lin S."/>
            <person name="Lindquist E."/>
            <person name="Lipzen A."/>
            <person name="Lu C."/>
            <person name="Luna E."/>
            <person name="Martienssen R."/>
            <person name="Minamino N."/>
            <person name="Mizutani M."/>
            <person name="Mizutani M."/>
            <person name="Mochizuki N."/>
            <person name="Monte I."/>
            <person name="Mosher R."/>
            <person name="Nagasaki H."/>
            <person name="Nakagami H."/>
            <person name="Naramoto S."/>
            <person name="Nishitani K."/>
            <person name="Ohtani M."/>
            <person name="Okamoto T."/>
            <person name="Okumura M."/>
            <person name="Phillips J."/>
            <person name="Pollak B."/>
            <person name="Reinders A."/>
            <person name="Roevekamp M."/>
            <person name="Sano R."/>
            <person name="Sawa S."/>
            <person name="Schmid M."/>
            <person name="Shirakawa M."/>
            <person name="Solano R."/>
            <person name="Spunde A."/>
            <person name="Suetsugu N."/>
            <person name="Sugano S."/>
            <person name="Sugiyama A."/>
            <person name="Sun R."/>
            <person name="Suzuki Y."/>
            <person name="Takenaka M."/>
            <person name="Takezawa D."/>
            <person name="Tomogane H."/>
            <person name="Tsuzuki M."/>
            <person name="Ueda T."/>
            <person name="Umeda M."/>
            <person name="Ward J."/>
            <person name="Watanabe Y."/>
            <person name="Yazaki K."/>
            <person name="Yokoyama R."/>
            <person name="Yoshitake Y."/>
            <person name="Yotsui I."/>
            <person name="Zachgo S."/>
            <person name="Schmutz J."/>
        </authorList>
    </citation>
    <scope>NUCLEOTIDE SEQUENCE [LARGE SCALE GENOMIC DNA]</scope>
    <source>
        <strain evidence="3">cv. B-3</strain>
    </source>
</reference>
<name>A0A397ZGU2_BRACM</name>
<evidence type="ECO:0000313" key="2">
    <source>
        <dbReference type="EMBL" id="RID62600.1"/>
    </source>
</evidence>
<dbReference type="PANTHER" id="PTHR47074:SF49">
    <property type="entry name" value="POLYNUCLEOTIDYL TRANSFERASE, RIBONUCLEASE H-LIKE SUPERFAMILY PROTEIN"/>
    <property type="match status" value="1"/>
</dbReference>
<feature type="non-terminal residue" evidence="2">
    <location>
        <position position="1"/>
    </location>
</feature>
<gene>
    <name evidence="2" type="ORF">BRARA_E01663</name>
</gene>
<accession>A0A397ZGU2</accession>
<evidence type="ECO:0000259" key="1">
    <source>
        <dbReference type="Pfam" id="PF13456"/>
    </source>
</evidence>
<dbReference type="AlphaFoldDB" id="A0A397ZGU2"/>
<protein>
    <recommendedName>
        <fullName evidence="1">RNase H type-1 domain-containing protein</fullName>
    </recommendedName>
</protein>
<dbReference type="Proteomes" id="UP000264353">
    <property type="component" value="Chromosome A5"/>
</dbReference>
<dbReference type="GO" id="GO:0004523">
    <property type="term" value="F:RNA-DNA hybrid ribonuclease activity"/>
    <property type="evidence" value="ECO:0007669"/>
    <property type="project" value="InterPro"/>
</dbReference>